<evidence type="ECO:0000256" key="1">
    <source>
        <dbReference type="ARBA" id="ARBA00022679"/>
    </source>
</evidence>
<dbReference type="PANTHER" id="PTHR13947">
    <property type="entry name" value="GNAT FAMILY N-ACETYLTRANSFERASE"/>
    <property type="match status" value="1"/>
</dbReference>
<dbReference type="InterPro" id="IPR000182">
    <property type="entry name" value="GNAT_dom"/>
</dbReference>
<dbReference type="SUPFAM" id="SSF55729">
    <property type="entry name" value="Acyl-CoA N-acyltransferases (Nat)"/>
    <property type="match status" value="1"/>
</dbReference>
<dbReference type="InterPro" id="IPR016181">
    <property type="entry name" value="Acyl_CoA_acyltransferase"/>
</dbReference>
<sequence>MAPGGNFWVAMAMHNGSSTVVGIIGLLRISEDVGQIRRVFVDPKYQRMSVGRKMIAQLESWSKENGIKTLFLTTNANNKKPQAFYSALGYTKTDEYLHDWTDPLYFQVFKFIKQL</sequence>
<keyword evidence="4" id="KW-1185">Reference proteome</keyword>
<protein>
    <submittedName>
        <fullName evidence="3">Acetyltransferase (GNAT) family</fullName>
    </submittedName>
</protein>
<dbReference type="AlphaFoldDB" id="A0A2P4XLC3"/>
<accession>A0A2P4XLC3</accession>
<feature type="domain" description="N-acetyltransferase" evidence="2">
    <location>
        <begin position="1"/>
        <end position="115"/>
    </location>
</feature>
<keyword evidence="1" id="KW-0808">Transferase</keyword>
<comment type="caution">
    <text evidence="3">The sequence shown here is derived from an EMBL/GenBank/DDBJ whole genome shotgun (WGS) entry which is preliminary data.</text>
</comment>
<dbReference type="EMBL" id="NCKW01009641">
    <property type="protein sequence ID" value="POM66366.1"/>
    <property type="molecule type" value="Genomic_DNA"/>
</dbReference>
<dbReference type="InterPro" id="IPR050769">
    <property type="entry name" value="NAT_camello-type"/>
</dbReference>
<dbReference type="Pfam" id="PF00583">
    <property type="entry name" value="Acetyltransf_1"/>
    <property type="match status" value="1"/>
</dbReference>
<dbReference type="OrthoDB" id="41532at2759"/>
<dbReference type="Proteomes" id="UP000237271">
    <property type="component" value="Unassembled WGS sequence"/>
</dbReference>
<dbReference type="PANTHER" id="PTHR13947:SF37">
    <property type="entry name" value="LD18367P"/>
    <property type="match status" value="1"/>
</dbReference>
<evidence type="ECO:0000313" key="3">
    <source>
        <dbReference type="EMBL" id="POM66366.1"/>
    </source>
</evidence>
<dbReference type="CDD" id="cd04301">
    <property type="entry name" value="NAT_SF"/>
    <property type="match status" value="1"/>
</dbReference>
<name>A0A2P4XLC3_9STRA</name>
<dbReference type="GO" id="GO:0008080">
    <property type="term" value="F:N-acetyltransferase activity"/>
    <property type="evidence" value="ECO:0007669"/>
    <property type="project" value="InterPro"/>
</dbReference>
<gene>
    <name evidence="3" type="ORF">PHPALM_17783</name>
</gene>
<evidence type="ECO:0000259" key="2">
    <source>
        <dbReference type="PROSITE" id="PS51186"/>
    </source>
</evidence>
<proteinExistence type="predicted"/>
<evidence type="ECO:0000313" key="4">
    <source>
        <dbReference type="Proteomes" id="UP000237271"/>
    </source>
</evidence>
<dbReference type="PROSITE" id="PS51186">
    <property type="entry name" value="GNAT"/>
    <property type="match status" value="1"/>
</dbReference>
<dbReference type="Gene3D" id="3.40.630.30">
    <property type="match status" value="1"/>
</dbReference>
<reference evidence="3 4" key="1">
    <citation type="journal article" date="2017" name="Genome Biol. Evol.">
        <title>Phytophthora megakarya and P. palmivora, closely related causal agents of cacao black pod rot, underwent increases in genome sizes and gene numbers by different mechanisms.</title>
        <authorList>
            <person name="Ali S.S."/>
            <person name="Shao J."/>
            <person name="Lary D.J."/>
            <person name="Kronmiller B."/>
            <person name="Shen D."/>
            <person name="Strem M.D."/>
            <person name="Amoako-Attah I."/>
            <person name="Akrofi A.Y."/>
            <person name="Begoude B.A."/>
            <person name="Ten Hoopen G.M."/>
            <person name="Coulibaly K."/>
            <person name="Kebe B.I."/>
            <person name="Melnick R.L."/>
            <person name="Guiltinan M.J."/>
            <person name="Tyler B.M."/>
            <person name="Meinhardt L.W."/>
            <person name="Bailey B.A."/>
        </authorList>
    </citation>
    <scope>NUCLEOTIDE SEQUENCE [LARGE SCALE GENOMIC DNA]</scope>
    <source>
        <strain evidence="4">sbr112.9</strain>
    </source>
</reference>
<organism evidence="3 4">
    <name type="scientific">Phytophthora palmivora</name>
    <dbReference type="NCBI Taxonomy" id="4796"/>
    <lineage>
        <taxon>Eukaryota</taxon>
        <taxon>Sar</taxon>
        <taxon>Stramenopiles</taxon>
        <taxon>Oomycota</taxon>
        <taxon>Peronosporomycetes</taxon>
        <taxon>Peronosporales</taxon>
        <taxon>Peronosporaceae</taxon>
        <taxon>Phytophthora</taxon>
    </lineage>
</organism>